<evidence type="ECO:0000256" key="2">
    <source>
        <dbReference type="SAM" id="MobiDB-lite"/>
    </source>
</evidence>
<dbReference type="EMBL" id="PHNJ01000004">
    <property type="protein sequence ID" value="TYL38691.1"/>
    <property type="molecule type" value="Genomic_DNA"/>
</dbReference>
<keyword evidence="1" id="KW-0479">Metal-binding</keyword>
<evidence type="ECO:0000313" key="4">
    <source>
        <dbReference type="Proteomes" id="UP000766904"/>
    </source>
</evidence>
<dbReference type="SUPFAM" id="SSF51182">
    <property type="entry name" value="RmlC-like cupins"/>
    <property type="match status" value="1"/>
</dbReference>
<dbReference type="InterPro" id="IPR011051">
    <property type="entry name" value="RmlC_Cupin_sf"/>
</dbReference>
<dbReference type="GO" id="GO:0046872">
    <property type="term" value="F:metal ion binding"/>
    <property type="evidence" value="ECO:0007669"/>
    <property type="project" value="UniProtKB-KW"/>
</dbReference>
<dbReference type="PANTHER" id="PTHR35848:SF9">
    <property type="entry name" value="SLL1358 PROTEIN"/>
    <property type="match status" value="1"/>
</dbReference>
<name>A0A8J8TQB1_9EURY</name>
<dbReference type="RefSeq" id="WP_148857662.1">
    <property type="nucleotide sequence ID" value="NZ_PHNJ01000004.1"/>
</dbReference>
<feature type="region of interest" description="Disordered" evidence="2">
    <location>
        <begin position="72"/>
        <end position="93"/>
    </location>
</feature>
<dbReference type="InterPro" id="IPR051610">
    <property type="entry name" value="GPI/OXD"/>
</dbReference>
<accession>A0A8J8TQB1</accession>
<dbReference type="AlphaFoldDB" id="A0A8J8TQB1"/>
<dbReference type="Gene3D" id="2.60.120.10">
    <property type="entry name" value="Jelly Rolls"/>
    <property type="match status" value="1"/>
</dbReference>
<reference evidence="3" key="1">
    <citation type="submission" date="2017-11" db="EMBL/GenBank/DDBJ databases">
        <authorList>
            <person name="Kajale S.C."/>
            <person name="Sharma A."/>
        </authorList>
    </citation>
    <scope>NUCLEOTIDE SEQUENCE</scope>
    <source>
        <strain evidence="3">LS1_42</strain>
    </source>
</reference>
<evidence type="ECO:0000313" key="3">
    <source>
        <dbReference type="EMBL" id="TYL38691.1"/>
    </source>
</evidence>
<dbReference type="Proteomes" id="UP000766904">
    <property type="component" value="Unassembled WGS sequence"/>
</dbReference>
<comment type="caution">
    <text evidence="3">The sequence shown here is derived from an EMBL/GenBank/DDBJ whole genome shotgun (WGS) entry which is preliminary data.</text>
</comment>
<gene>
    <name evidence="3" type="ORF">CV102_09235</name>
</gene>
<proteinExistence type="predicted"/>
<protein>
    <submittedName>
        <fullName evidence="3">Cupin</fullName>
    </submittedName>
</protein>
<dbReference type="PANTHER" id="PTHR35848">
    <property type="entry name" value="OXALATE-BINDING PROTEIN"/>
    <property type="match status" value="1"/>
</dbReference>
<feature type="compositionally biased region" description="Basic and acidic residues" evidence="2">
    <location>
        <begin position="72"/>
        <end position="86"/>
    </location>
</feature>
<evidence type="ECO:0000256" key="1">
    <source>
        <dbReference type="ARBA" id="ARBA00022723"/>
    </source>
</evidence>
<organism evidence="3 4">
    <name type="scientific">Natronococcus pandeyae</name>
    <dbReference type="NCBI Taxonomy" id="2055836"/>
    <lineage>
        <taxon>Archaea</taxon>
        <taxon>Methanobacteriati</taxon>
        <taxon>Methanobacteriota</taxon>
        <taxon>Stenosarchaea group</taxon>
        <taxon>Halobacteria</taxon>
        <taxon>Halobacteriales</taxon>
        <taxon>Natrialbaceae</taxon>
        <taxon>Natronococcus</taxon>
    </lineage>
</organism>
<sequence>MEKTAIDDVDVERNPMDVHSVRRPVSQALGFTDFAMNYFELEPGESFSGGLHTHHDQEEVFYVQEGVATFEVRESRSESDDSRSDGGSDESEEVVVRAGEVIRFAPGDFQMGYNDSEEHVVGFAFGAPDAKHDWDQIESLVYCRDCADETGHGLELTADGAFRMTCTECGNSFVHS</sequence>
<keyword evidence="4" id="KW-1185">Reference proteome</keyword>
<dbReference type="OrthoDB" id="190812at2157"/>
<dbReference type="InterPro" id="IPR014710">
    <property type="entry name" value="RmlC-like_jellyroll"/>
</dbReference>